<evidence type="ECO:0000256" key="5">
    <source>
        <dbReference type="ARBA" id="ARBA00022823"/>
    </source>
</evidence>
<dbReference type="AlphaFoldDB" id="A0A0G4EWA8"/>
<dbReference type="PROSITE" id="PS51826">
    <property type="entry name" value="PSBD"/>
    <property type="match status" value="1"/>
</dbReference>
<dbReference type="STRING" id="1169540.A0A0G4EWA8"/>
<dbReference type="Gene3D" id="3.30.559.10">
    <property type="entry name" value="Chloramphenicol acetyltransferase-like domain"/>
    <property type="match status" value="1"/>
</dbReference>
<dbReference type="EMBL" id="CDMY01000336">
    <property type="protein sequence ID" value="CEM03242.1"/>
    <property type="molecule type" value="Genomic_DNA"/>
</dbReference>
<feature type="domain" description="Lipoyl-binding" evidence="11">
    <location>
        <begin position="46"/>
        <end position="121"/>
    </location>
</feature>
<gene>
    <name evidence="13" type="ORF">Vbra_21090</name>
</gene>
<evidence type="ECO:0000256" key="7">
    <source>
        <dbReference type="ARBA" id="ARBA00023128"/>
    </source>
</evidence>
<comment type="cofactor">
    <cofactor evidence="1 9">
        <name>(R)-lipoate</name>
        <dbReference type="ChEBI" id="CHEBI:83088"/>
    </cofactor>
</comment>
<keyword evidence="6" id="KW-0809">Transit peptide</keyword>
<dbReference type="InParanoid" id="A0A0G4EWA8"/>
<evidence type="ECO:0000256" key="8">
    <source>
        <dbReference type="ARBA" id="ARBA00023315"/>
    </source>
</evidence>
<dbReference type="SUPFAM" id="SSF52777">
    <property type="entry name" value="CoA-dependent acyltransferases"/>
    <property type="match status" value="1"/>
</dbReference>
<dbReference type="PhylomeDB" id="A0A0G4EWA8"/>
<evidence type="ECO:0000256" key="3">
    <source>
        <dbReference type="ARBA" id="ARBA00007317"/>
    </source>
</evidence>
<dbReference type="Gene3D" id="4.10.320.10">
    <property type="entry name" value="E3-binding domain"/>
    <property type="match status" value="1"/>
</dbReference>
<evidence type="ECO:0000259" key="12">
    <source>
        <dbReference type="PROSITE" id="PS51826"/>
    </source>
</evidence>
<dbReference type="InterPro" id="IPR001078">
    <property type="entry name" value="2-oxoacid_DH_actylTfrase"/>
</dbReference>
<dbReference type="PANTHER" id="PTHR43178:SF5">
    <property type="entry name" value="LIPOAMIDE ACYLTRANSFERASE COMPONENT OF BRANCHED-CHAIN ALPHA-KETO ACID DEHYDROGENASE COMPLEX, MITOCHONDRIAL"/>
    <property type="match status" value="1"/>
</dbReference>
<proteinExistence type="inferred from homology"/>
<dbReference type="PROSITE" id="PS50968">
    <property type="entry name" value="BIOTINYL_LIPOYL"/>
    <property type="match status" value="1"/>
</dbReference>
<keyword evidence="14" id="KW-1185">Reference proteome</keyword>
<dbReference type="CDD" id="cd06849">
    <property type="entry name" value="lipoyl_domain"/>
    <property type="match status" value="1"/>
</dbReference>
<keyword evidence="8 9" id="KW-0012">Acyltransferase</keyword>
<accession>A0A0G4EWA8</accession>
<dbReference type="VEuPathDB" id="CryptoDB:Vbra_21090"/>
<dbReference type="InterPro" id="IPR023213">
    <property type="entry name" value="CAT-like_dom_sf"/>
</dbReference>
<keyword evidence="5 9" id="KW-0450">Lipoyl</keyword>
<feature type="region of interest" description="Disordered" evidence="10">
    <location>
        <begin position="124"/>
        <end position="163"/>
    </location>
</feature>
<dbReference type="SUPFAM" id="SSF47005">
    <property type="entry name" value="Peripheral subunit-binding domain of 2-oxo acid dehydrogenase complex"/>
    <property type="match status" value="1"/>
</dbReference>
<sequence>MATRISSMCIRGLGALPGRFATSLPNHLATYKFHKWLNTSPARLGLVTFKLADIGEGIAEVELLKNYKKVGEEIEEMEQVCEVQSDKAAVEITSRYSGLIKKIYNNEGDVIKIGAPLMDIEVEGEGDDEAPEPVAEAPKAPPKEAPKAAAPAAGAGKKGGEAAPAVRRLAKELGVDLANVAGSGKGGRITKEDVEAAAKGGAPAASPAGAVGAAATPIITLPTRPPKENVEVPIRGFARAMVKSMEASLKVPHMNVGDEIDVSKLMELRAELRPVVEKTFGLKLTVTPLVIKAFSLALLKYPILNSKIDPSGDKYTQFGSHNISMAIDTPNGLVVPNIKNVQDLNVVEIQSELSRLQKLSQDNKLSNADLTGGTVSISNVGVIGGTYVKAILFDGQALIFALGKTQALPRFDDKGTVVKSQVMNVGYSADHRHVDGATVARFATELKMYLENPGMMLLRMA</sequence>
<dbReference type="InterPro" id="IPR011053">
    <property type="entry name" value="Single_hybrid_motif"/>
</dbReference>
<evidence type="ECO:0000256" key="10">
    <source>
        <dbReference type="SAM" id="MobiDB-lite"/>
    </source>
</evidence>
<comment type="similarity">
    <text evidence="3 9">Belongs to the 2-oxoacid dehydrogenase family.</text>
</comment>
<evidence type="ECO:0000256" key="6">
    <source>
        <dbReference type="ARBA" id="ARBA00022946"/>
    </source>
</evidence>
<dbReference type="SUPFAM" id="SSF51230">
    <property type="entry name" value="Single hybrid motif"/>
    <property type="match status" value="1"/>
</dbReference>
<dbReference type="PROSITE" id="PS00189">
    <property type="entry name" value="LIPOYL"/>
    <property type="match status" value="1"/>
</dbReference>
<evidence type="ECO:0000256" key="2">
    <source>
        <dbReference type="ARBA" id="ARBA00004305"/>
    </source>
</evidence>
<organism evidence="13 14">
    <name type="scientific">Vitrella brassicaformis (strain CCMP3155)</name>
    <dbReference type="NCBI Taxonomy" id="1169540"/>
    <lineage>
        <taxon>Eukaryota</taxon>
        <taxon>Sar</taxon>
        <taxon>Alveolata</taxon>
        <taxon>Colpodellida</taxon>
        <taxon>Vitrellaceae</taxon>
        <taxon>Vitrella</taxon>
    </lineage>
</organism>
<dbReference type="GO" id="GO:0005759">
    <property type="term" value="C:mitochondrial matrix"/>
    <property type="evidence" value="ECO:0007669"/>
    <property type="project" value="UniProtKB-SubCell"/>
</dbReference>
<evidence type="ECO:0000313" key="14">
    <source>
        <dbReference type="Proteomes" id="UP000041254"/>
    </source>
</evidence>
<evidence type="ECO:0000259" key="11">
    <source>
        <dbReference type="PROSITE" id="PS50968"/>
    </source>
</evidence>
<dbReference type="Pfam" id="PF00364">
    <property type="entry name" value="Biotin_lipoyl"/>
    <property type="match status" value="1"/>
</dbReference>
<feature type="domain" description="Peripheral subunit-binding (PSBD)" evidence="12">
    <location>
        <begin position="161"/>
        <end position="198"/>
    </location>
</feature>
<reference evidence="13 14" key="1">
    <citation type="submission" date="2014-11" db="EMBL/GenBank/DDBJ databases">
        <authorList>
            <person name="Zhu J."/>
            <person name="Qi W."/>
            <person name="Song R."/>
        </authorList>
    </citation>
    <scope>NUCLEOTIDE SEQUENCE [LARGE SCALE GENOMIC DNA]</scope>
</reference>
<dbReference type="FunCoup" id="A0A0G4EWA8">
    <property type="interactions" value="279"/>
</dbReference>
<dbReference type="InterPro" id="IPR003016">
    <property type="entry name" value="2-oxoA_DH_lipoyl-BS"/>
</dbReference>
<dbReference type="EC" id="2.3.1.-" evidence="9"/>
<feature type="compositionally biased region" description="Low complexity" evidence="10">
    <location>
        <begin position="147"/>
        <end position="163"/>
    </location>
</feature>
<evidence type="ECO:0000313" key="13">
    <source>
        <dbReference type="EMBL" id="CEM03242.1"/>
    </source>
</evidence>
<dbReference type="FunFam" id="2.40.50.100:FF:000013">
    <property type="entry name" value="Dihydrolipoamide acetyltransferase component of pyruvate dehydrogenase complex"/>
    <property type="match status" value="1"/>
</dbReference>
<keyword evidence="7" id="KW-0496">Mitochondrion</keyword>
<dbReference type="InterPro" id="IPR004167">
    <property type="entry name" value="PSBD"/>
</dbReference>
<dbReference type="OMA" id="MPFCIKA"/>
<dbReference type="GO" id="GO:0031405">
    <property type="term" value="F:lipoic acid binding"/>
    <property type="evidence" value="ECO:0007669"/>
    <property type="project" value="TreeGrafter"/>
</dbReference>
<dbReference type="FunFam" id="3.30.559.10:FF:000007">
    <property type="entry name" value="Dihydrolipoamide acetyltransferase component of pyruvate dehydrogenase complex"/>
    <property type="match status" value="1"/>
</dbReference>
<dbReference type="InterPro" id="IPR036625">
    <property type="entry name" value="E3-bd_dom_sf"/>
</dbReference>
<protein>
    <recommendedName>
        <fullName evidence="9">Dihydrolipoamide acetyltransferase component of pyruvate dehydrogenase complex</fullName>
        <ecNumber evidence="9">2.3.1.-</ecNumber>
    </recommendedName>
</protein>
<dbReference type="GO" id="GO:0016407">
    <property type="term" value="F:acetyltransferase activity"/>
    <property type="evidence" value="ECO:0007669"/>
    <property type="project" value="TreeGrafter"/>
</dbReference>
<name>A0A0G4EWA8_VITBC</name>
<evidence type="ECO:0000256" key="9">
    <source>
        <dbReference type="RuleBase" id="RU003423"/>
    </source>
</evidence>
<dbReference type="Pfam" id="PF00198">
    <property type="entry name" value="2-oxoacid_dh"/>
    <property type="match status" value="1"/>
</dbReference>
<evidence type="ECO:0000256" key="4">
    <source>
        <dbReference type="ARBA" id="ARBA00022679"/>
    </source>
</evidence>
<keyword evidence="4 9" id="KW-0808">Transferase</keyword>
<dbReference type="Proteomes" id="UP000041254">
    <property type="component" value="Unassembled WGS sequence"/>
</dbReference>
<dbReference type="PANTHER" id="PTHR43178">
    <property type="entry name" value="DIHYDROLIPOAMIDE ACETYLTRANSFERASE COMPONENT OF PYRUVATE DEHYDROGENASE COMPLEX"/>
    <property type="match status" value="1"/>
</dbReference>
<dbReference type="Pfam" id="PF02817">
    <property type="entry name" value="E3_binding"/>
    <property type="match status" value="1"/>
</dbReference>
<dbReference type="OrthoDB" id="202158at2759"/>
<dbReference type="InterPro" id="IPR050743">
    <property type="entry name" value="2-oxoacid_DH_E2_comp"/>
</dbReference>
<evidence type="ECO:0000256" key="1">
    <source>
        <dbReference type="ARBA" id="ARBA00001938"/>
    </source>
</evidence>
<dbReference type="InterPro" id="IPR000089">
    <property type="entry name" value="Biotin_lipoyl"/>
</dbReference>
<comment type="subcellular location">
    <subcellularLocation>
        <location evidence="2">Mitochondrion matrix</location>
    </subcellularLocation>
</comment>
<dbReference type="Gene3D" id="2.40.50.100">
    <property type="match status" value="1"/>
</dbReference>